<evidence type="ECO:0000313" key="4">
    <source>
        <dbReference type="Proteomes" id="UP000324748"/>
    </source>
</evidence>
<evidence type="ECO:0000313" key="2">
    <source>
        <dbReference type="EMBL" id="KAA1106359.1"/>
    </source>
</evidence>
<dbReference type="Proteomes" id="UP000325313">
    <property type="component" value="Unassembled WGS sequence"/>
</dbReference>
<sequence length="285" mass="31019">MSSPIDAEPQTHASPEAAFTIQEIEMDVDMPQRNGFPEPAIGSQQTQNEIADVAGQSRASPDSEPTTALQQLEIVHVQNGNHPAGEANPAHMSDTAVLDAASLALIDGIRASQDRDVTSNENNNQTNRASPRPPLRAMMNLDYPRIRSMLLGSNPTPPKKANGRPASSTDMQSSNGAVEVSPNPPNTEMLGLQYHAIRAALLGIQQAPPRNHAPNQPGEQPREITEQEIVEFLEECAGEFVRYSRDSPSSCEAELEARVKLVAQMLCNSKKAVLIQERLFLRFSL</sequence>
<protein>
    <submittedName>
        <fullName evidence="3">Uncharacterized protein</fullName>
    </submittedName>
</protein>
<feature type="compositionally biased region" description="Polar residues" evidence="1">
    <location>
        <begin position="165"/>
        <end position="176"/>
    </location>
</feature>
<accession>A0A5B0Q8B6</accession>
<gene>
    <name evidence="2" type="ORF">PGT21_033845</name>
    <name evidence="3" type="ORF">PGTUg99_032688</name>
</gene>
<dbReference type="EMBL" id="VDEP01000305">
    <property type="protein sequence ID" value="KAA1109411.1"/>
    <property type="molecule type" value="Genomic_DNA"/>
</dbReference>
<organism evidence="3 5">
    <name type="scientific">Puccinia graminis f. sp. tritici</name>
    <dbReference type="NCBI Taxonomy" id="56615"/>
    <lineage>
        <taxon>Eukaryota</taxon>
        <taxon>Fungi</taxon>
        <taxon>Dikarya</taxon>
        <taxon>Basidiomycota</taxon>
        <taxon>Pucciniomycotina</taxon>
        <taxon>Pucciniomycetes</taxon>
        <taxon>Pucciniales</taxon>
        <taxon>Pucciniaceae</taxon>
        <taxon>Puccinia</taxon>
    </lineage>
</organism>
<dbReference type="Proteomes" id="UP000324748">
    <property type="component" value="Unassembled WGS sequence"/>
</dbReference>
<feature type="region of interest" description="Disordered" evidence="1">
    <location>
        <begin position="112"/>
        <end position="136"/>
    </location>
</feature>
<feature type="compositionally biased region" description="Polar residues" evidence="1">
    <location>
        <begin position="119"/>
        <end position="129"/>
    </location>
</feature>
<dbReference type="AlphaFoldDB" id="A0A5B0Q8B6"/>
<evidence type="ECO:0000313" key="5">
    <source>
        <dbReference type="Proteomes" id="UP000325313"/>
    </source>
</evidence>
<comment type="caution">
    <text evidence="3">The sequence shown here is derived from an EMBL/GenBank/DDBJ whole genome shotgun (WGS) entry which is preliminary data.</text>
</comment>
<evidence type="ECO:0000256" key="1">
    <source>
        <dbReference type="SAM" id="MobiDB-lite"/>
    </source>
</evidence>
<feature type="region of interest" description="Disordered" evidence="1">
    <location>
        <begin position="150"/>
        <end position="183"/>
    </location>
</feature>
<reference evidence="4 5" key="1">
    <citation type="submission" date="2019-05" db="EMBL/GenBank/DDBJ databases">
        <title>Emergence of the Ug99 lineage of the wheat stem rust pathogen through somatic hybridization.</title>
        <authorList>
            <person name="Li F."/>
            <person name="Upadhyaya N.M."/>
            <person name="Sperschneider J."/>
            <person name="Matny O."/>
            <person name="Nguyen-Phuc H."/>
            <person name="Mago R."/>
            <person name="Raley C."/>
            <person name="Miller M.E."/>
            <person name="Silverstein K.A.T."/>
            <person name="Henningsen E."/>
            <person name="Hirsch C.D."/>
            <person name="Visser B."/>
            <person name="Pretorius Z.A."/>
            <person name="Steffenson B.J."/>
            <person name="Schwessinger B."/>
            <person name="Dodds P.N."/>
            <person name="Figueroa M."/>
        </authorList>
    </citation>
    <scope>NUCLEOTIDE SEQUENCE [LARGE SCALE GENOMIC DNA]</scope>
    <source>
        <strain evidence="2">21-0</strain>
        <strain evidence="3 5">Ug99</strain>
    </source>
</reference>
<feature type="region of interest" description="Disordered" evidence="1">
    <location>
        <begin position="26"/>
        <end position="64"/>
    </location>
</feature>
<dbReference type="EMBL" id="VSWC01000040">
    <property type="protein sequence ID" value="KAA1106359.1"/>
    <property type="molecule type" value="Genomic_DNA"/>
</dbReference>
<name>A0A5B0Q8B6_PUCGR</name>
<proteinExistence type="predicted"/>
<evidence type="ECO:0000313" key="3">
    <source>
        <dbReference type="EMBL" id="KAA1109411.1"/>
    </source>
</evidence>
<keyword evidence="4" id="KW-1185">Reference proteome</keyword>